<organism evidence="1 2">
    <name type="scientific">Gallibacterium anatis</name>
    <dbReference type="NCBI Taxonomy" id="750"/>
    <lineage>
        <taxon>Bacteria</taxon>
        <taxon>Pseudomonadati</taxon>
        <taxon>Pseudomonadota</taxon>
        <taxon>Gammaproteobacteria</taxon>
        <taxon>Pasteurellales</taxon>
        <taxon>Pasteurellaceae</taxon>
        <taxon>Gallibacterium</taxon>
    </lineage>
</organism>
<proteinExistence type="predicted"/>
<protein>
    <submittedName>
        <fullName evidence="1">Capsule biosynthesis protein</fullName>
    </submittedName>
</protein>
<dbReference type="GO" id="GO:0015774">
    <property type="term" value="P:polysaccharide transport"/>
    <property type="evidence" value="ECO:0007669"/>
    <property type="project" value="InterPro"/>
</dbReference>
<dbReference type="Pfam" id="PF05159">
    <property type="entry name" value="Capsule_synth"/>
    <property type="match status" value="1"/>
</dbReference>
<dbReference type="EMBL" id="JTJO01000021">
    <property type="protein sequence ID" value="OBW99455.1"/>
    <property type="molecule type" value="Genomic_DNA"/>
</dbReference>
<dbReference type="Proteomes" id="UP000092643">
    <property type="component" value="Unassembled WGS sequence"/>
</dbReference>
<name>A0A1A7PCC8_9PAST</name>
<evidence type="ECO:0000313" key="1">
    <source>
        <dbReference type="EMBL" id="OBW99455.1"/>
    </source>
</evidence>
<dbReference type="RefSeq" id="WP_065232003.1">
    <property type="nucleotide sequence ID" value="NZ_JTJN01000033.1"/>
</dbReference>
<evidence type="ECO:0000313" key="2">
    <source>
        <dbReference type="Proteomes" id="UP000092643"/>
    </source>
</evidence>
<reference evidence="1 2" key="1">
    <citation type="submission" date="2014-11" db="EMBL/GenBank/DDBJ databases">
        <title>Pan-genome of Gallibacterium spp.</title>
        <authorList>
            <person name="Kudirkiene E."/>
            <person name="Bojesen A.M."/>
        </authorList>
    </citation>
    <scope>NUCLEOTIDE SEQUENCE [LARGE SCALE GENOMIC DNA]</scope>
    <source>
        <strain evidence="1 2">F 279</strain>
    </source>
</reference>
<dbReference type="OrthoDB" id="9794206at2"/>
<dbReference type="InterPro" id="IPR007833">
    <property type="entry name" value="Capsule_polysaccharide_synth"/>
</dbReference>
<dbReference type="CDD" id="cd16441">
    <property type="entry name" value="beta_Kdo_transferase_KpsS"/>
    <property type="match status" value="1"/>
</dbReference>
<dbReference type="PATRIC" id="fig|750.21.peg.1367"/>
<accession>A0A1A7PCC8</accession>
<gene>
    <name evidence="1" type="ORF">QV03_03160</name>
</gene>
<comment type="caution">
    <text evidence="1">The sequence shown here is derived from an EMBL/GenBank/DDBJ whole genome shotgun (WGS) entry which is preliminary data.</text>
</comment>
<dbReference type="GO" id="GO:0000271">
    <property type="term" value="P:polysaccharide biosynthetic process"/>
    <property type="evidence" value="ECO:0007669"/>
    <property type="project" value="InterPro"/>
</dbReference>
<dbReference type="AlphaFoldDB" id="A0A1A7PCC8"/>
<sequence length="413" mass="48622">MIVDNLTELVTSSQRILLLQGPIGPFFKHFADWLVNVQGKYVYKLNFNAGDKFYFSSALEQQSIIDYRDTFENFEAFLLQLCQENEIDALVCFGDTRPYHQVAKAVSTRLQCSFWVFEEGYFRPHYITLGKDGVNAFSRLPREKNFFLNQLSNLSKPKQPLPVAKGFCPMARIATCYYVASCCFQKNYPNYLHHRIYNLRYYIKLWITSGIKRAWYLWKDRQFEKQVTQQKFGDFYILPLQVYDDSQVRVHCDFESVEQFLIYVLDSFVQNAPSHLTLIVKHHPMDRGFISYQSVIDRYLKRYPQLKNRLFYIHDVPMPILLRYGKGMVTLNSTSGLSALIHNMPVIALGRANYDIPGITHQRSLAEFWNNPQKPDPMAFRAYHLYHLNKTQINGSFYNKVILPKYKLSRDHH</sequence>